<dbReference type="InterPro" id="IPR013149">
    <property type="entry name" value="ADH-like_C"/>
</dbReference>
<dbReference type="SUPFAM" id="SSF50129">
    <property type="entry name" value="GroES-like"/>
    <property type="match status" value="1"/>
</dbReference>
<dbReference type="GO" id="GO:0005737">
    <property type="term" value="C:cytoplasm"/>
    <property type="evidence" value="ECO:0007669"/>
    <property type="project" value="TreeGrafter"/>
</dbReference>
<keyword evidence="7" id="KW-0520">NAD</keyword>
<keyword evidence="10" id="KW-1185">Reference proteome</keyword>
<dbReference type="GeneID" id="85471426"/>
<evidence type="ECO:0000256" key="1">
    <source>
        <dbReference type="ARBA" id="ARBA00001947"/>
    </source>
</evidence>
<keyword evidence="5" id="KW-0862">Zinc</keyword>
<protein>
    <recommendedName>
        <fullName evidence="3">alcohol dehydrogenase</fullName>
        <ecNumber evidence="3">1.1.1.1</ecNumber>
    </recommendedName>
</protein>
<evidence type="ECO:0000259" key="8">
    <source>
        <dbReference type="SMART" id="SM00829"/>
    </source>
</evidence>
<reference evidence="9" key="1">
    <citation type="submission" date="2021-06" db="EMBL/GenBank/DDBJ databases">
        <title>Comparative genomics, transcriptomics and evolutionary studies reveal genomic signatures of adaptation to plant cell wall in hemibiotrophic fungi.</title>
        <authorList>
            <consortium name="DOE Joint Genome Institute"/>
            <person name="Baroncelli R."/>
            <person name="Diaz J.F."/>
            <person name="Benocci T."/>
            <person name="Peng M."/>
            <person name="Battaglia E."/>
            <person name="Haridas S."/>
            <person name="Andreopoulos W."/>
            <person name="Labutti K."/>
            <person name="Pangilinan J."/>
            <person name="Floch G.L."/>
            <person name="Makela M.R."/>
            <person name="Henrissat B."/>
            <person name="Grigoriev I.V."/>
            <person name="Crouch J.A."/>
            <person name="De Vries R.P."/>
            <person name="Sukno S.A."/>
            <person name="Thon M.R."/>
        </authorList>
    </citation>
    <scope>NUCLEOTIDE SEQUENCE</scope>
    <source>
        <strain evidence="9">CBS 102054</strain>
    </source>
</reference>
<feature type="domain" description="Enoyl reductase (ER)" evidence="8">
    <location>
        <begin position="59"/>
        <end position="414"/>
    </location>
</feature>
<dbReference type="GO" id="GO:0004022">
    <property type="term" value="F:alcohol dehydrogenase (NAD+) activity"/>
    <property type="evidence" value="ECO:0007669"/>
    <property type="project" value="UniProtKB-EC"/>
</dbReference>
<dbReference type="RefSeq" id="XP_060449291.1">
    <property type="nucleotide sequence ID" value="XM_060586564.1"/>
</dbReference>
<dbReference type="AlphaFoldDB" id="A0AAI9ZYP3"/>
<proteinExistence type="inferred from homology"/>
<gene>
    <name evidence="9" type="ORF">BDP81DRAFT_368671</name>
</gene>
<evidence type="ECO:0000256" key="7">
    <source>
        <dbReference type="ARBA" id="ARBA00023027"/>
    </source>
</evidence>
<evidence type="ECO:0000256" key="3">
    <source>
        <dbReference type="ARBA" id="ARBA00013190"/>
    </source>
</evidence>
<dbReference type="Pfam" id="PF00107">
    <property type="entry name" value="ADH_zinc_N"/>
    <property type="match status" value="1"/>
</dbReference>
<dbReference type="PANTHER" id="PTHR42940">
    <property type="entry name" value="ALCOHOL DEHYDROGENASE 1-RELATED"/>
    <property type="match status" value="1"/>
</dbReference>
<keyword evidence="4" id="KW-0479">Metal-binding</keyword>
<comment type="caution">
    <text evidence="9">The sequence shown here is derived from an EMBL/GenBank/DDBJ whole genome shotgun (WGS) entry which is preliminary data.</text>
</comment>
<dbReference type="InterPro" id="IPR011032">
    <property type="entry name" value="GroES-like_sf"/>
</dbReference>
<dbReference type="SMART" id="SM00829">
    <property type="entry name" value="PKS_ER"/>
    <property type="match status" value="1"/>
</dbReference>
<dbReference type="InterPro" id="IPR036291">
    <property type="entry name" value="NAD(P)-bd_dom_sf"/>
</dbReference>
<name>A0AAI9ZYP3_9PEZI</name>
<dbReference type="EC" id="1.1.1.1" evidence="3"/>
<dbReference type="Gene3D" id="3.90.180.10">
    <property type="entry name" value="Medium-chain alcohol dehydrogenases, catalytic domain"/>
    <property type="match status" value="1"/>
</dbReference>
<keyword evidence="6" id="KW-0560">Oxidoreductase</keyword>
<dbReference type="Pfam" id="PF08240">
    <property type="entry name" value="ADH_N"/>
    <property type="match status" value="1"/>
</dbReference>
<accession>A0AAI9ZYP3</accession>
<evidence type="ECO:0000256" key="2">
    <source>
        <dbReference type="ARBA" id="ARBA00008072"/>
    </source>
</evidence>
<dbReference type="SUPFAM" id="SSF51735">
    <property type="entry name" value="NAD(P)-binding Rossmann-fold domains"/>
    <property type="match status" value="1"/>
</dbReference>
<evidence type="ECO:0000256" key="5">
    <source>
        <dbReference type="ARBA" id="ARBA00022833"/>
    </source>
</evidence>
<comment type="similarity">
    <text evidence="2">Belongs to the zinc-containing alcohol dehydrogenase family.</text>
</comment>
<dbReference type="Proteomes" id="UP001243989">
    <property type="component" value="Unassembled WGS sequence"/>
</dbReference>
<sequence>MVIDSHGERFRLSEKVISDSSPPPPLQVELLDTSSLPPISYTLGDIRLPAFQTAIVTPKLSPQLKQEVQLIPVQHPGLGEVGVKIACTGICGSDVVFSLGPEDGLRGPNHIAGHEGIGHIVMSHDRSLLGKPVAARYLASYCRSCHYCTRNVPESCPKQTTFPRHHNGTFQQYMTAPYTSLMPLPEFIFDNTAGPSLGVYTTALCSEAAALRALKAANPAPGDVVIVSGVCGGIGHLAGMMARNVFGAKVIGVDLPWKVKALGSRAADVFDEFIPAPTDTKTADRAEFMERISDACGRLRTVGEARRGADSLLVTSGEESAFEGLIDYVCDGGSVICVGVTKSRGNLTIPLASMVERSIKFQGLLMGGWDESFEVMEFIRDGKVKPMITEVRLEEVPSRMKAFGSHSNAGKLVVRID</sequence>
<organism evidence="9 10">
    <name type="scientific">Colletotrichum phormii</name>
    <dbReference type="NCBI Taxonomy" id="359342"/>
    <lineage>
        <taxon>Eukaryota</taxon>
        <taxon>Fungi</taxon>
        <taxon>Dikarya</taxon>
        <taxon>Ascomycota</taxon>
        <taxon>Pezizomycotina</taxon>
        <taxon>Sordariomycetes</taxon>
        <taxon>Hypocreomycetidae</taxon>
        <taxon>Glomerellales</taxon>
        <taxon>Glomerellaceae</taxon>
        <taxon>Colletotrichum</taxon>
        <taxon>Colletotrichum acutatum species complex</taxon>
    </lineage>
</organism>
<dbReference type="InterPro" id="IPR013154">
    <property type="entry name" value="ADH-like_N"/>
</dbReference>
<dbReference type="Gene3D" id="3.40.50.720">
    <property type="entry name" value="NAD(P)-binding Rossmann-like Domain"/>
    <property type="match status" value="1"/>
</dbReference>
<dbReference type="PANTHER" id="PTHR42940:SF3">
    <property type="entry name" value="ALCOHOL DEHYDROGENASE 1-RELATED"/>
    <property type="match status" value="1"/>
</dbReference>
<evidence type="ECO:0000256" key="6">
    <source>
        <dbReference type="ARBA" id="ARBA00023002"/>
    </source>
</evidence>
<evidence type="ECO:0000256" key="4">
    <source>
        <dbReference type="ARBA" id="ARBA00022723"/>
    </source>
</evidence>
<dbReference type="GO" id="GO:0046872">
    <property type="term" value="F:metal ion binding"/>
    <property type="evidence" value="ECO:0007669"/>
    <property type="project" value="UniProtKB-KW"/>
</dbReference>
<comment type="cofactor">
    <cofactor evidence="1">
        <name>Zn(2+)</name>
        <dbReference type="ChEBI" id="CHEBI:29105"/>
    </cofactor>
</comment>
<evidence type="ECO:0000313" key="10">
    <source>
        <dbReference type="Proteomes" id="UP001243989"/>
    </source>
</evidence>
<evidence type="ECO:0000313" key="9">
    <source>
        <dbReference type="EMBL" id="KAK1640684.1"/>
    </source>
</evidence>
<dbReference type="EMBL" id="JAHMHQ010000004">
    <property type="protein sequence ID" value="KAK1640684.1"/>
    <property type="molecule type" value="Genomic_DNA"/>
</dbReference>
<dbReference type="InterPro" id="IPR020843">
    <property type="entry name" value="ER"/>
</dbReference>